<dbReference type="PANTHER" id="PTHR42734">
    <property type="entry name" value="METAL TRANSPORT SYSTEM ATP-BINDING PROTEIN TM_0124-RELATED"/>
    <property type="match status" value="1"/>
</dbReference>
<gene>
    <name evidence="7" type="ORF">ACFOUW_24005</name>
</gene>
<keyword evidence="8" id="KW-1185">Reference proteome</keyword>
<dbReference type="InterPro" id="IPR050153">
    <property type="entry name" value="Metal_Ion_Import_ABC"/>
</dbReference>
<dbReference type="RefSeq" id="WP_307782591.1">
    <property type="nucleotide sequence ID" value="NZ_JAFBCM010000001.1"/>
</dbReference>
<dbReference type="SMART" id="SM00382">
    <property type="entry name" value="AAA"/>
    <property type="match status" value="1"/>
</dbReference>
<comment type="caution">
    <text evidence="7">The sequence shown here is derived from an EMBL/GenBank/DDBJ whole genome shotgun (WGS) entry which is preliminary data.</text>
</comment>
<feature type="domain" description="ABC transporter" evidence="6">
    <location>
        <begin position="7"/>
        <end position="242"/>
    </location>
</feature>
<evidence type="ECO:0000259" key="6">
    <source>
        <dbReference type="PROSITE" id="PS50893"/>
    </source>
</evidence>
<reference evidence="8" key="1">
    <citation type="journal article" date="2019" name="Int. J. Syst. Evol. Microbiol.">
        <title>The Global Catalogue of Microorganisms (GCM) 10K type strain sequencing project: providing services to taxonomists for standard genome sequencing and annotation.</title>
        <authorList>
            <consortium name="The Broad Institute Genomics Platform"/>
            <consortium name="The Broad Institute Genome Sequencing Center for Infectious Disease"/>
            <person name="Wu L."/>
            <person name="Ma J."/>
        </authorList>
    </citation>
    <scope>NUCLEOTIDE SEQUENCE [LARGE SCALE GENOMIC DNA]</scope>
    <source>
        <strain evidence="8">CGMCC 4.7241</strain>
    </source>
</reference>
<evidence type="ECO:0000256" key="3">
    <source>
        <dbReference type="ARBA" id="ARBA00022741"/>
    </source>
</evidence>
<evidence type="ECO:0000256" key="1">
    <source>
        <dbReference type="ARBA" id="ARBA00005417"/>
    </source>
</evidence>
<dbReference type="PANTHER" id="PTHR42734:SF5">
    <property type="entry name" value="IRON TRANSPORT SYSTEM ATP-BINDING PROTEIN HI_0361-RELATED"/>
    <property type="match status" value="1"/>
</dbReference>
<evidence type="ECO:0000256" key="2">
    <source>
        <dbReference type="ARBA" id="ARBA00022448"/>
    </source>
</evidence>
<dbReference type="Pfam" id="PF00005">
    <property type="entry name" value="ABC_tran"/>
    <property type="match status" value="1"/>
</dbReference>
<dbReference type="InterPro" id="IPR003439">
    <property type="entry name" value="ABC_transporter-like_ATP-bd"/>
</dbReference>
<evidence type="ECO:0000256" key="5">
    <source>
        <dbReference type="SAM" id="MobiDB-lite"/>
    </source>
</evidence>
<dbReference type="InterPro" id="IPR017871">
    <property type="entry name" value="ABC_transporter-like_CS"/>
</dbReference>
<organism evidence="7 8">
    <name type="scientific">Tenggerimyces flavus</name>
    <dbReference type="NCBI Taxonomy" id="1708749"/>
    <lineage>
        <taxon>Bacteria</taxon>
        <taxon>Bacillati</taxon>
        <taxon>Actinomycetota</taxon>
        <taxon>Actinomycetes</taxon>
        <taxon>Propionibacteriales</taxon>
        <taxon>Nocardioidaceae</taxon>
        <taxon>Tenggerimyces</taxon>
    </lineage>
</organism>
<dbReference type="EMBL" id="JBHRZH010000021">
    <property type="protein sequence ID" value="MFC3763921.1"/>
    <property type="molecule type" value="Genomic_DNA"/>
</dbReference>
<keyword evidence="4 7" id="KW-0067">ATP-binding</keyword>
<sequence length="260" mass="26882">MTDAPAIRVRGATVAFGDRPALRQVDLDVATGEVVALLGPNGSGKSTLIRAILGLTPLAAGTIELFGVPSARFKDRGRLGYVPQRHTVGGGVPSTVQEVVSSGRLSRRPLFAPFLGSADREVVCDAIATVGLTEKLTAPVSTLSGGQQRRALIARALAGQPDVLIMDEPFAGVDAPNQQILARTLGDLVERGVTLLLVTHEIGPIAALLNRAVVLSHGHVVHDGAPDQALLDRYGNGDPHAGSPTPASETVQLGNLNGSS</sequence>
<dbReference type="GO" id="GO:0005524">
    <property type="term" value="F:ATP binding"/>
    <property type="evidence" value="ECO:0007669"/>
    <property type="project" value="UniProtKB-KW"/>
</dbReference>
<dbReference type="CDD" id="cd03235">
    <property type="entry name" value="ABC_Metallic_Cations"/>
    <property type="match status" value="1"/>
</dbReference>
<comment type="similarity">
    <text evidence="1">Belongs to the ABC transporter superfamily.</text>
</comment>
<feature type="region of interest" description="Disordered" evidence="5">
    <location>
        <begin position="233"/>
        <end position="260"/>
    </location>
</feature>
<keyword evidence="3" id="KW-0547">Nucleotide-binding</keyword>
<protein>
    <submittedName>
        <fullName evidence="7">Metal ABC transporter ATP-binding protein</fullName>
    </submittedName>
</protein>
<dbReference type="PROSITE" id="PS50893">
    <property type="entry name" value="ABC_TRANSPORTER_2"/>
    <property type="match status" value="1"/>
</dbReference>
<dbReference type="InterPro" id="IPR027417">
    <property type="entry name" value="P-loop_NTPase"/>
</dbReference>
<evidence type="ECO:0000313" key="7">
    <source>
        <dbReference type="EMBL" id="MFC3763921.1"/>
    </source>
</evidence>
<feature type="compositionally biased region" description="Polar residues" evidence="5">
    <location>
        <begin position="245"/>
        <end position="260"/>
    </location>
</feature>
<dbReference type="PROSITE" id="PS00211">
    <property type="entry name" value="ABC_TRANSPORTER_1"/>
    <property type="match status" value="1"/>
</dbReference>
<name>A0ABV7YFB1_9ACTN</name>
<proteinExistence type="inferred from homology"/>
<dbReference type="Proteomes" id="UP001595699">
    <property type="component" value="Unassembled WGS sequence"/>
</dbReference>
<evidence type="ECO:0000256" key="4">
    <source>
        <dbReference type="ARBA" id="ARBA00022840"/>
    </source>
</evidence>
<dbReference type="SUPFAM" id="SSF52540">
    <property type="entry name" value="P-loop containing nucleoside triphosphate hydrolases"/>
    <property type="match status" value="1"/>
</dbReference>
<keyword evidence="2" id="KW-0813">Transport</keyword>
<dbReference type="InterPro" id="IPR003593">
    <property type="entry name" value="AAA+_ATPase"/>
</dbReference>
<evidence type="ECO:0000313" key="8">
    <source>
        <dbReference type="Proteomes" id="UP001595699"/>
    </source>
</evidence>
<dbReference type="Gene3D" id="3.40.50.300">
    <property type="entry name" value="P-loop containing nucleotide triphosphate hydrolases"/>
    <property type="match status" value="1"/>
</dbReference>
<accession>A0ABV7YFB1</accession>